<evidence type="ECO:0000313" key="1">
    <source>
        <dbReference type="EMBL" id="MFC7096456.1"/>
    </source>
</evidence>
<evidence type="ECO:0008006" key="3">
    <source>
        <dbReference type="Google" id="ProtNLM"/>
    </source>
</evidence>
<dbReference type="Gene3D" id="3.20.20.80">
    <property type="entry name" value="Glycosidases"/>
    <property type="match status" value="1"/>
</dbReference>
<dbReference type="InterPro" id="IPR017853">
    <property type="entry name" value="GH"/>
</dbReference>
<dbReference type="SUPFAM" id="SSF51445">
    <property type="entry name" value="(Trans)glycosidases"/>
    <property type="match status" value="1"/>
</dbReference>
<dbReference type="Proteomes" id="UP001596388">
    <property type="component" value="Unassembled WGS sequence"/>
</dbReference>
<proteinExistence type="predicted"/>
<accession>A0ABD5WVW0</accession>
<gene>
    <name evidence="1" type="ORF">ACFQKD_03995</name>
</gene>
<sequence length="283" mass="31758">MTEYGVVTRNAEETEWPDFDRGFYEVKDVTGRSAEPLASAVNMVSCFGDNAAAEASPELVPVDEEGKPATRDRTYFDWAYICPTHDEYRRGLLEIVEDCAAVNGDVRLDDVGFPRQGFCHCERCEERFAASEFDDWEAWRADVITAFVAEATDRIPGRVYLTLYPDPYPGHLYERAGLDLEALAEYVDEFVVPLYDTHYGTTYWLETIAKGFESRLADLDVEFSVELYAVNVDIDSLNHAAEVAAAYGKDVFFGYDASQAVAALRRMKADAREGKEYGASEGE</sequence>
<protein>
    <recommendedName>
        <fullName evidence="3">Glycoside hydrolase domain protein</fullName>
    </recommendedName>
</protein>
<organism evidence="1 2">
    <name type="scientific">Halobaculum marinum</name>
    <dbReference type="NCBI Taxonomy" id="3031996"/>
    <lineage>
        <taxon>Archaea</taxon>
        <taxon>Methanobacteriati</taxon>
        <taxon>Methanobacteriota</taxon>
        <taxon>Stenosarchaea group</taxon>
        <taxon>Halobacteria</taxon>
        <taxon>Halobacteriales</taxon>
        <taxon>Haloferacaceae</taxon>
        <taxon>Halobaculum</taxon>
    </lineage>
</organism>
<evidence type="ECO:0000313" key="2">
    <source>
        <dbReference type="Proteomes" id="UP001596388"/>
    </source>
</evidence>
<comment type="caution">
    <text evidence="1">The sequence shown here is derived from an EMBL/GenBank/DDBJ whole genome shotgun (WGS) entry which is preliminary data.</text>
</comment>
<dbReference type="RefSeq" id="WP_276239072.1">
    <property type="nucleotide sequence ID" value="NZ_CP119989.1"/>
</dbReference>
<dbReference type="EMBL" id="JBHTAG010000002">
    <property type="protein sequence ID" value="MFC7096456.1"/>
    <property type="molecule type" value="Genomic_DNA"/>
</dbReference>
<name>A0ABD5WVW0_9EURY</name>
<reference evidence="1 2" key="1">
    <citation type="journal article" date="2019" name="Int. J. Syst. Evol. Microbiol.">
        <title>The Global Catalogue of Microorganisms (GCM) 10K type strain sequencing project: providing services to taxonomists for standard genome sequencing and annotation.</title>
        <authorList>
            <consortium name="The Broad Institute Genomics Platform"/>
            <consortium name="The Broad Institute Genome Sequencing Center for Infectious Disease"/>
            <person name="Wu L."/>
            <person name="Ma J."/>
        </authorList>
    </citation>
    <scope>NUCLEOTIDE SEQUENCE [LARGE SCALE GENOMIC DNA]</scope>
    <source>
        <strain evidence="1 2">DT55</strain>
    </source>
</reference>
<keyword evidence="2" id="KW-1185">Reference proteome</keyword>
<dbReference type="GeneID" id="79269654"/>
<dbReference type="AlphaFoldDB" id="A0ABD5WVW0"/>